<gene>
    <name evidence="2" type="ORF">BDD18_0753</name>
</gene>
<comment type="caution">
    <text evidence="2">The sequence shown here is derived from an EMBL/GenBank/DDBJ whole genome shotgun (WGS) entry which is preliminary data.</text>
</comment>
<proteinExistence type="predicted"/>
<accession>A0A543LJT3</accession>
<reference evidence="2 3" key="1">
    <citation type="submission" date="2019-06" db="EMBL/GenBank/DDBJ databases">
        <title>Genomic Encyclopedia of Archaeal and Bacterial Type Strains, Phase II (KMG-II): from individual species to whole genera.</title>
        <authorList>
            <person name="Goeker M."/>
        </authorList>
    </citation>
    <scope>NUCLEOTIDE SEQUENCE [LARGE SCALE GENOMIC DNA]</scope>
    <source>
        <strain evidence="2 3">DSM 7270</strain>
    </source>
</reference>
<evidence type="ECO:0000313" key="2">
    <source>
        <dbReference type="EMBL" id="TQN07617.1"/>
    </source>
</evidence>
<organism evidence="2 3">
    <name type="scientific">Acidovorax temperans</name>
    <dbReference type="NCBI Taxonomy" id="80878"/>
    <lineage>
        <taxon>Bacteria</taxon>
        <taxon>Pseudomonadati</taxon>
        <taxon>Pseudomonadota</taxon>
        <taxon>Betaproteobacteria</taxon>
        <taxon>Burkholderiales</taxon>
        <taxon>Comamonadaceae</taxon>
        <taxon>Acidovorax</taxon>
    </lineage>
</organism>
<feature type="compositionally biased region" description="Basic and acidic residues" evidence="1">
    <location>
        <begin position="54"/>
        <end position="68"/>
    </location>
</feature>
<name>A0A543LJT3_9BURK</name>
<feature type="region of interest" description="Disordered" evidence="1">
    <location>
        <begin position="23"/>
        <end position="71"/>
    </location>
</feature>
<evidence type="ECO:0000256" key="1">
    <source>
        <dbReference type="SAM" id="MobiDB-lite"/>
    </source>
</evidence>
<feature type="region of interest" description="Disordered" evidence="1">
    <location>
        <begin position="131"/>
        <end position="166"/>
    </location>
</feature>
<evidence type="ECO:0000313" key="3">
    <source>
        <dbReference type="Proteomes" id="UP000316993"/>
    </source>
</evidence>
<feature type="compositionally biased region" description="Low complexity" evidence="1">
    <location>
        <begin position="149"/>
        <end position="158"/>
    </location>
</feature>
<dbReference type="EMBL" id="VFPV01000001">
    <property type="protein sequence ID" value="TQN07617.1"/>
    <property type="molecule type" value="Genomic_DNA"/>
</dbReference>
<dbReference type="Proteomes" id="UP000316993">
    <property type="component" value="Unassembled WGS sequence"/>
</dbReference>
<protein>
    <submittedName>
        <fullName evidence="2">Uncharacterized protein</fullName>
    </submittedName>
</protein>
<dbReference type="AlphaFoldDB" id="A0A543LJT3"/>
<feature type="compositionally biased region" description="Low complexity" evidence="1">
    <location>
        <begin position="39"/>
        <end position="53"/>
    </location>
</feature>
<sequence>MTTTPATAPAIADKEPVKVAKPVAAAKPKHISPVTTQPKVTKAASSKVTTAKKPSVEAKESPAKDVKAKKPKLVRDSFTIPKDEYAVIDALKERAVRLSRPVKKSELLRAGLKLLAGLSDTALFTALESVPSIKTGRPTKEPEATAQVKPGKAAAKAKATSKARSK</sequence>